<evidence type="ECO:0000256" key="2">
    <source>
        <dbReference type="SAM" id="Phobius"/>
    </source>
</evidence>
<dbReference type="Proteomes" id="UP000831963">
    <property type="component" value="Chromosome"/>
</dbReference>
<keyword evidence="5" id="KW-0808">Transferase</keyword>
<dbReference type="RefSeq" id="WP_247955900.1">
    <property type="nucleotide sequence ID" value="NZ_CP078077.1"/>
</dbReference>
<sequence>MASAGANLRRDREKAVKATATPTSHTPRADIQALRAFAVAAVVLFHVWPKAIEGGYIGVDVFFVISGYLITGQLVRLRERGNLRLGAFWAARARRLLPAALLVLLASTALTVLFAPPALVTQYLRSIVGSTLYVENWVLAADAVDYLAAENAPPIAQHYWSLSVEEQFYIVWPLLVIAATTAILTKKYGRRALVALLLAITVGSLVLSIVTTFAAPSFAYFATPVRMWEFGFGALVALIPSIIVPALLRSLIWIAGWAALLFSAFAFDSATPFPGYAAILPVSATALLMLIGPAPPFRLASMQGWKPIQWLGDNSYGIYLWHWPLVVIAPAILGADLELWQNILLVITTCVLAALGKRFVEDPLRFGRLATFRPRAILAGTLVAMLLVVAAAGLPALSIAASTQAQTERAQAEVADPASCRGANILLNPSCEGARDIPVPSADLIPGLGGLYDDTDGAFDCYTAAETALEPCHIGSDDPEAVRIALTGDSHAAMLVPGLRDVAADAGWSIDVYVGRGCVWSADPDPKCAARQASLQKDLLSNGYDAIVVTAWNQLEATDQVRQQRAERFAERWRTAREQGIQVIPVLDNPGIAQSSADCVTSTSSFTFETCAFAAADFLREDPLALAADESGVTPVDLRGAYCDPDGVCPMVAGGVVVYRDLHHITASFSHSLAPYLLDEITALLDAAPSTSP</sequence>
<evidence type="ECO:0000259" key="3">
    <source>
        <dbReference type="Pfam" id="PF01757"/>
    </source>
</evidence>
<feature type="transmembrane region" description="Helical" evidence="2">
    <location>
        <begin position="339"/>
        <end position="356"/>
    </location>
</feature>
<keyword evidence="5" id="KW-0012">Acyltransferase</keyword>
<dbReference type="Pfam" id="PF19040">
    <property type="entry name" value="SGNH"/>
    <property type="match status" value="1"/>
</dbReference>
<feature type="transmembrane region" description="Helical" evidence="2">
    <location>
        <begin position="273"/>
        <end position="295"/>
    </location>
</feature>
<protein>
    <submittedName>
        <fullName evidence="5">Acyltransferase</fullName>
    </submittedName>
</protein>
<evidence type="ECO:0000313" key="6">
    <source>
        <dbReference type="Proteomes" id="UP000831963"/>
    </source>
</evidence>
<dbReference type="PANTHER" id="PTHR23028:SF53">
    <property type="entry name" value="ACYL_TRANSF_3 DOMAIN-CONTAINING PROTEIN"/>
    <property type="match status" value="1"/>
</dbReference>
<feature type="transmembrane region" description="Helical" evidence="2">
    <location>
        <begin position="192"/>
        <end position="215"/>
    </location>
</feature>
<feature type="transmembrane region" description="Helical" evidence="2">
    <location>
        <begin position="55"/>
        <end position="75"/>
    </location>
</feature>
<dbReference type="InterPro" id="IPR043968">
    <property type="entry name" value="SGNH"/>
</dbReference>
<feature type="transmembrane region" description="Helical" evidence="2">
    <location>
        <begin position="168"/>
        <end position="185"/>
    </location>
</feature>
<dbReference type="PANTHER" id="PTHR23028">
    <property type="entry name" value="ACETYLTRANSFERASE"/>
    <property type="match status" value="1"/>
</dbReference>
<dbReference type="GO" id="GO:0016746">
    <property type="term" value="F:acyltransferase activity"/>
    <property type="evidence" value="ECO:0007669"/>
    <property type="project" value="UniProtKB-KW"/>
</dbReference>
<feature type="transmembrane region" description="Helical" evidence="2">
    <location>
        <begin position="96"/>
        <end position="115"/>
    </location>
</feature>
<name>A0ABY4IRG0_9MICO</name>
<keyword evidence="2" id="KW-0812">Transmembrane</keyword>
<keyword evidence="2" id="KW-1133">Transmembrane helix</keyword>
<organism evidence="5 6">
    <name type="scientific">Microbacterium galbinum</name>
    <dbReference type="NCBI Taxonomy" id="2851646"/>
    <lineage>
        <taxon>Bacteria</taxon>
        <taxon>Bacillati</taxon>
        <taxon>Actinomycetota</taxon>
        <taxon>Actinomycetes</taxon>
        <taxon>Micrococcales</taxon>
        <taxon>Microbacteriaceae</taxon>
        <taxon>Microbacterium</taxon>
    </lineage>
</organism>
<keyword evidence="2" id="KW-0472">Membrane</keyword>
<dbReference type="InterPro" id="IPR002656">
    <property type="entry name" value="Acyl_transf_3_dom"/>
</dbReference>
<feature type="transmembrane region" description="Helical" evidence="2">
    <location>
        <begin position="227"/>
        <end position="244"/>
    </location>
</feature>
<evidence type="ECO:0000313" key="5">
    <source>
        <dbReference type="EMBL" id="UPL15209.1"/>
    </source>
</evidence>
<feature type="region of interest" description="Disordered" evidence="1">
    <location>
        <begin position="1"/>
        <end position="24"/>
    </location>
</feature>
<evidence type="ECO:0000256" key="1">
    <source>
        <dbReference type="SAM" id="MobiDB-lite"/>
    </source>
</evidence>
<feature type="transmembrane region" description="Helical" evidence="2">
    <location>
        <begin position="33"/>
        <end position="49"/>
    </location>
</feature>
<reference evidence="5 6" key="1">
    <citation type="submission" date="2021-06" db="EMBL/GenBank/DDBJ databases">
        <title>Genome-based taxonomic framework of Microbacterium strains isolated from marine environment, the description of four new species and reclassification of four preexisting species.</title>
        <authorList>
            <person name="Lee S.D."/>
            <person name="Kim S.-M."/>
            <person name="Byeon Y.-S."/>
            <person name="Yang H.L."/>
            <person name="Kim I.S."/>
        </authorList>
    </citation>
    <scope>NUCLEOTIDE SEQUENCE [LARGE SCALE GENOMIC DNA]</scope>
    <source>
        <strain evidence="5 6">SSW1-36</strain>
    </source>
</reference>
<proteinExistence type="predicted"/>
<feature type="transmembrane region" description="Helical" evidence="2">
    <location>
        <begin position="316"/>
        <end position="333"/>
    </location>
</feature>
<feature type="transmembrane region" description="Helical" evidence="2">
    <location>
        <begin position="377"/>
        <end position="401"/>
    </location>
</feature>
<accession>A0ABY4IRG0</accession>
<feature type="transmembrane region" description="Helical" evidence="2">
    <location>
        <begin position="251"/>
        <end position="267"/>
    </location>
</feature>
<feature type="domain" description="SGNH" evidence="4">
    <location>
        <begin position="461"/>
        <end position="677"/>
    </location>
</feature>
<gene>
    <name evidence="5" type="ORF">KV396_12295</name>
</gene>
<evidence type="ECO:0000259" key="4">
    <source>
        <dbReference type="Pfam" id="PF19040"/>
    </source>
</evidence>
<dbReference type="Pfam" id="PF01757">
    <property type="entry name" value="Acyl_transf_3"/>
    <property type="match status" value="1"/>
</dbReference>
<keyword evidence="6" id="KW-1185">Reference proteome</keyword>
<dbReference type="InterPro" id="IPR050879">
    <property type="entry name" value="Acyltransferase_3"/>
</dbReference>
<feature type="domain" description="Acyltransferase 3" evidence="3">
    <location>
        <begin position="29"/>
        <end position="354"/>
    </location>
</feature>
<dbReference type="EMBL" id="CP078077">
    <property type="protein sequence ID" value="UPL15209.1"/>
    <property type="molecule type" value="Genomic_DNA"/>
</dbReference>